<dbReference type="InterPro" id="IPR007111">
    <property type="entry name" value="NACHT_NTPase"/>
</dbReference>
<dbReference type="PROSITE" id="PS50297">
    <property type="entry name" value="ANK_REP_REGION"/>
    <property type="match status" value="3"/>
</dbReference>
<dbReference type="SMART" id="SM00248">
    <property type="entry name" value="ANK"/>
    <property type="match status" value="11"/>
</dbReference>
<dbReference type="Proteomes" id="UP000326565">
    <property type="component" value="Unassembled WGS sequence"/>
</dbReference>
<dbReference type="PROSITE" id="PS50837">
    <property type="entry name" value="NACHT"/>
    <property type="match status" value="1"/>
</dbReference>
<reference evidence="4 5" key="1">
    <citation type="submission" date="2019-04" db="EMBL/GenBank/DDBJ databases">
        <title>Friends and foes A comparative genomics study of 23 Aspergillus species from section Flavi.</title>
        <authorList>
            <consortium name="DOE Joint Genome Institute"/>
            <person name="Kjaerbolling I."/>
            <person name="Vesth T."/>
            <person name="Frisvad J.C."/>
            <person name="Nybo J.L."/>
            <person name="Theobald S."/>
            <person name="Kildgaard S."/>
            <person name="Isbrandt T."/>
            <person name="Kuo A."/>
            <person name="Sato A."/>
            <person name="Lyhne E.K."/>
            <person name="Kogle M.E."/>
            <person name="Wiebenga A."/>
            <person name="Kun R.S."/>
            <person name="Lubbers R.J."/>
            <person name="Makela M.R."/>
            <person name="Barry K."/>
            <person name="Chovatia M."/>
            <person name="Clum A."/>
            <person name="Daum C."/>
            <person name="Haridas S."/>
            <person name="He G."/>
            <person name="LaButti K."/>
            <person name="Lipzen A."/>
            <person name="Mondo S."/>
            <person name="Riley R."/>
            <person name="Salamov A."/>
            <person name="Simmons B.A."/>
            <person name="Magnuson J.K."/>
            <person name="Henrissat B."/>
            <person name="Mortensen U.H."/>
            <person name="Larsen T.O."/>
            <person name="Devries R.P."/>
            <person name="Grigoriev I.V."/>
            <person name="Machida M."/>
            <person name="Baker S.E."/>
            <person name="Andersen M.R."/>
        </authorList>
    </citation>
    <scope>NUCLEOTIDE SEQUENCE [LARGE SCALE GENOMIC DNA]</scope>
    <source>
        <strain evidence="4 5">CBS 151.66</strain>
    </source>
</reference>
<dbReference type="Pfam" id="PF12796">
    <property type="entry name" value="Ank_2"/>
    <property type="match status" value="3"/>
</dbReference>
<dbReference type="InterPro" id="IPR035994">
    <property type="entry name" value="Nucleoside_phosphorylase_sf"/>
</dbReference>
<protein>
    <submittedName>
        <fullName evidence="4">Ankyrin repeat-containing domain protein</fullName>
    </submittedName>
</protein>
<dbReference type="OrthoDB" id="1577640at2759"/>
<dbReference type="EMBL" id="ML732359">
    <property type="protein sequence ID" value="KAB8069053.1"/>
    <property type="molecule type" value="Genomic_DNA"/>
</dbReference>
<sequence length="1390" mass="157457">MAFTHDDYAAAWVCALPLEMAAAKVMLNEVHPSLAQPKTDHNVYTLGAINGNNVVIACLPAGNYGTIPAATVLSHMLLTFPCLRFCLMVGIGGGVPSNSADIRLGDVVISMPTATYGGVIQYDYGKTLRDGRLQRIGTLNKPPQILLTAASQIRSNSLIHGTHFGGIISDTLQKYHTMRQVFSRPSKDWLFDSSYSHLDSNHDCSTCDQTYLINRVPRATEEPYVHYGLIASGNQVMKDAKTRDAIAQEMNILCFEMEAAGLMDQLPCLVIRGICDYCDSHKHKQWQGYAALSAATYTRVLLSTIPVTEYEQRRSRKAGFTADEKACLQSLFLTDPTEDKNALKRRKGDRAPGTCTWILDTDELRHWLGLYKQDDSKESNIFWLYGNPGTGKSTMAITLSEELPKQPCFARNNRTLLYFFCDSTSENQRTATAILRGLLFQLIKQRPHLIRHLHAKYEDRKEKLFVSFDALWAVMMDIVQDPAIPETYCIIDALDECEPESQQIILRQMSQTFHSSQSRESIPNMHILITSRPYPEVDQHLYTFRSKDLATYQAVARDLKYMIQEKVDSLRVQKKYTNTVASNISQILEDKAEGTFLWVGIACGELAEVQSRNAVKTLQGLPRGLHSLYQQLLKSVIANIDKNDWQTVMEMLSFTAVSQRTLTLTELSEACQLYLNDDANSRLQFTRDLIDLCRLIIVVQDGHVRLLHKSVKDFLINESKMINILKSHATLADRCIKTIIHKCQLGVDNRAQGNEQGFLGYSILHWPDHAGLSQTEFRVKQQYKDDFFRIQAKAWEVWLHSYNYSKRNSWERCLANGFSPFHAAAQWGIPNLFSLLPGYIDAKDERGQTPLLVAVQNSQLEAVRCLISAGAQVNALNNMQQNSLHVICQKPWYHDNELIELLLAHGSSMYICDADNMTPFLYAIAKETKEIALILIQKGFDINFRIHRESWTGQMRDKEILYEMNDEHRQPNEREFVTGLTALHFSALNAAYKMTAFLLQHGADPNVRSDNGDTPLHLAIRRRLLEHLYHDPWISGEYAVESYRGYITDHWSEEASDIYEDIEKARICGVVTLLAKETVDVNLANSHGDYPIHVIPFGEAYAPTILSKLLERGANASSLNQQRQTCLHLASRAGNLDIVRKLREEGHDIAALDNEGLSPLDYAVRFNHPNIVRFLFACHGKQLAKASLSPSQFSRNYLHYHLVSELCSIEMIDTLLQYGYKVDDLDSSGNSALGLYLGSYHLGIQVDIFLFLVERGADPLWVNHDQQNLAHLLMRHWGANTKILEYLMQCGLDLNAMDSEGKTIIHHGAIHGAFSEDLVQFLQINSVIDLHIKDSSGETPLDYAEEKASHSWSDDNLVDNRWRKSWEILKNTNHLETTEMYAPEPQISKA</sequence>
<evidence type="ECO:0000313" key="4">
    <source>
        <dbReference type="EMBL" id="KAB8069053.1"/>
    </source>
</evidence>
<dbReference type="InterPro" id="IPR053137">
    <property type="entry name" value="NLR-like"/>
</dbReference>
<keyword evidence="1" id="KW-0677">Repeat</keyword>
<dbReference type="SUPFAM" id="SSF52540">
    <property type="entry name" value="P-loop containing nucleoside triphosphate hydrolases"/>
    <property type="match status" value="1"/>
</dbReference>
<dbReference type="SUPFAM" id="SSF48403">
    <property type="entry name" value="Ankyrin repeat"/>
    <property type="match status" value="2"/>
</dbReference>
<proteinExistence type="predicted"/>
<dbReference type="PANTHER" id="PTHR46082">
    <property type="entry name" value="ATP/GTP-BINDING PROTEIN-RELATED"/>
    <property type="match status" value="1"/>
</dbReference>
<evidence type="ECO:0000259" key="3">
    <source>
        <dbReference type="PROSITE" id="PS50837"/>
    </source>
</evidence>
<feature type="repeat" description="ANK" evidence="2">
    <location>
        <begin position="978"/>
        <end position="1010"/>
    </location>
</feature>
<dbReference type="PROSITE" id="PS50088">
    <property type="entry name" value="ANK_REPEAT"/>
    <property type="match status" value="3"/>
</dbReference>
<dbReference type="SUPFAM" id="SSF53167">
    <property type="entry name" value="Purine and uridine phosphorylases"/>
    <property type="match status" value="1"/>
</dbReference>
<evidence type="ECO:0000313" key="5">
    <source>
        <dbReference type="Proteomes" id="UP000326565"/>
    </source>
</evidence>
<dbReference type="PANTHER" id="PTHR46082:SF11">
    <property type="entry name" value="AAA+ ATPASE DOMAIN-CONTAINING PROTEIN-RELATED"/>
    <property type="match status" value="1"/>
</dbReference>
<dbReference type="InterPro" id="IPR036770">
    <property type="entry name" value="Ankyrin_rpt-contain_sf"/>
</dbReference>
<accession>A0A5N5WKU3</accession>
<name>A0A5N5WKU3_9EURO</name>
<feature type="repeat" description="ANK" evidence="2">
    <location>
        <begin position="1122"/>
        <end position="1154"/>
    </location>
</feature>
<dbReference type="Gene3D" id="3.40.50.300">
    <property type="entry name" value="P-loop containing nucleotide triphosphate hydrolases"/>
    <property type="match status" value="1"/>
</dbReference>
<dbReference type="InterPro" id="IPR002110">
    <property type="entry name" value="Ankyrin_rpt"/>
</dbReference>
<dbReference type="GO" id="GO:0003824">
    <property type="term" value="F:catalytic activity"/>
    <property type="evidence" value="ECO:0007669"/>
    <property type="project" value="InterPro"/>
</dbReference>
<feature type="domain" description="NACHT" evidence="3">
    <location>
        <begin position="380"/>
        <end position="533"/>
    </location>
</feature>
<dbReference type="Pfam" id="PF24883">
    <property type="entry name" value="NPHP3_N"/>
    <property type="match status" value="1"/>
</dbReference>
<dbReference type="GO" id="GO:0009116">
    <property type="term" value="P:nucleoside metabolic process"/>
    <property type="evidence" value="ECO:0007669"/>
    <property type="project" value="InterPro"/>
</dbReference>
<evidence type="ECO:0000256" key="2">
    <source>
        <dbReference type="PROSITE-ProRule" id="PRU00023"/>
    </source>
</evidence>
<keyword evidence="2" id="KW-0040">ANK repeat</keyword>
<dbReference type="Gene3D" id="3.40.50.1580">
    <property type="entry name" value="Nucleoside phosphorylase domain"/>
    <property type="match status" value="1"/>
</dbReference>
<dbReference type="InterPro" id="IPR054471">
    <property type="entry name" value="GPIID_WHD"/>
</dbReference>
<dbReference type="InterPro" id="IPR027417">
    <property type="entry name" value="P-loop_NTPase"/>
</dbReference>
<dbReference type="Pfam" id="PF22939">
    <property type="entry name" value="WHD_GPIID"/>
    <property type="match status" value="1"/>
</dbReference>
<dbReference type="InterPro" id="IPR056884">
    <property type="entry name" value="NPHP3-like_N"/>
</dbReference>
<dbReference type="Gene3D" id="1.25.40.20">
    <property type="entry name" value="Ankyrin repeat-containing domain"/>
    <property type="match status" value="3"/>
</dbReference>
<evidence type="ECO:0000256" key="1">
    <source>
        <dbReference type="ARBA" id="ARBA00022737"/>
    </source>
</evidence>
<feature type="repeat" description="ANK" evidence="2">
    <location>
        <begin position="846"/>
        <end position="878"/>
    </location>
</feature>
<keyword evidence="5" id="KW-1185">Reference proteome</keyword>
<gene>
    <name evidence="4" type="ORF">BDV29DRAFT_161818</name>
</gene>
<organism evidence="4 5">
    <name type="scientific">Aspergillus leporis</name>
    <dbReference type="NCBI Taxonomy" id="41062"/>
    <lineage>
        <taxon>Eukaryota</taxon>
        <taxon>Fungi</taxon>
        <taxon>Dikarya</taxon>
        <taxon>Ascomycota</taxon>
        <taxon>Pezizomycotina</taxon>
        <taxon>Eurotiomycetes</taxon>
        <taxon>Eurotiomycetidae</taxon>
        <taxon>Eurotiales</taxon>
        <taxon>Aspergillaceae</taxon>
        <taxon>Aspergillus</taxon>
        <taxon>Aspergillus subgen. Circumdati</taxon>
    </lineage>
</organism>